<evidence type="ECO:0000256" key="1">
    <source>
        <dbReference type="ARBA" id="ARBA00007987"/>
    </source>
</evidence>
<proteinExistence type="inferred from homology"/>
<dbReference type="InterPro" id="IPR008111">
    <property type="entry name" value="RNA-bd_8"/>
</dbReference>
<evidence type="ECO:0000313" key="5">
    <source>
        <dbReference type="WBParaSite" id="TMUE_1000005333.1"/>
    </source>
</evidence>
<dbReference type="PROSITE" id="PS50102">
    <property type="entry name" value="RRM"/>
    <property type="match status" value="1"/>
</dbReference>
<evidence type="ECO:0000313" key="4">
    <source>
        <dbReference type="Proteomes" id="UP000046395"/>
    </source>
</evidence>
<evidence type="ECO:0000256" key="2">
    <source>
        <dbReference type="PROSITE-ProRule" id="PRU00176"/>
    </source>
</evidence>
<accession>A0A5S6QDM5</accession>
<dbReference type="GO" id="GO:0005634">
    <property type="term" value="C:nucleus"/>
    <property type="evidence" value="ECO:0007669"/>
    <property type="project" value="InterPro"/>
</dbReference>
<keyword evidence="2" id="KW-0694">RNA-binding</keyword>
<feature type="domain" description="RRM" evidence="3">
    <location>
        <begin position="71"/>
        <end position="144"/>
    </location>
</feature>
<reference evidence="5" key="1">
    <citation type="submission" date="2019-12" db="UniProtKB">
        <authorList>
            <consortium name="WormBaseParasite"/>
        </authorList>
    </citation>
    <scope>IDENTIFICATION</scope>
</reference>
<dbReference type="GO" id="GO:0005737">
    <property type="term" value="C:cytoplasm"/>
    <property type="evidence" value="ECO:0007669"/>
    <property type="project" value="InterPro"/>
</dbReference>
<name>A0A5S6QDM5_TRIMR</name>
<protein>
    <submittedName>
        <fullName evidence="5">RRM domain-containing protein</fullName>
    </submittedName>
</protein>
<organism evidence="4 5">
    <name type="scientific">Trichuris muris</name>
    <name type="common">Mouse whipworm</name>
    <dbReference type="NCBI Taxonomy" id="70415"/>
    <lineage>
        <taxon>Eukaryota</taxon>
        <taxon>Metazoa</taxon>
        <taxon>Ecdysozoa</taxon>
        <taxon>Nematoda</taxon>
        <taxon>Enoplea</taxon>
        <taxon>Dorylaimia</taxon>
        <taxon>Trichinellida</taxon>
        <taxon>Trichuridae</taxon>
        <taxon>Trichuris</taxon>
    </lineage>
</organism>
<keyword evidence="4" id="KW-1185">Reference proteome</keyword>
<comment type="similarity">
    <text evidence="1">Belongs to the RBM8A family.</text>
</comment>
<dbReference type="STRING" id="70415.A0A5S6QDM5"/>
<dbReference type="SMART" id="SM00360">
    <property type="entry name" value="RRM"/>
    <property type="match status" value="1"/>
</dbReference>
<dbReference type="AlphaFoldDB" id="A0A5S6QDM5"/>
<dbReference type="GO" id="GO:0006396">
    <property type="term" value="P:RNA processing"/>
    <property type="evidence" value="ECO:0007669"/>
    <property type="project" value="InterPro"/>
</dbReference>
<evidence type="ECO:0000259" key="3">
    <source>
        <dbReference type="PROSITE" id="PS50102"/>
    </source>
</evidence>
<dbReference type="SUPFAM" id="SSF54928">
    <property type="entry name" value="RNA-binding domain, RBD"/>
    <property type="match status" value="1"/>
</dbReference>
<dbReference type="Pfam" id="PF00076">
    <property type="entry name" value="RRM_1"/>
    <property type="match status" value="1"/>
</dbReference>
<dbReference type="InterPro" id="IPR000504">
    <property type="entry name" value="RRM_dom"/>
</dbReference>
<dbReference type="Proteomes" id="UP000046395">
    <property type="component" value="Unassembled WGS sequence"/>
</dbReference>
<dbReference type="PANTHER" id="PTHR45894">
    <property type="entry name" value="RNA-BINDING PROTEIN 8A"/>
    <property type="match status" value="1"/>
</dbReference>
<dbReference type="WBParaSite" id="TMUE_1000005333.1">
    <property type="protein sequence ID" value="TMUE_1000005333.1"/>
    <property type="gene ID" value="WBGene00291930"/>
</dbReference>
<dbReference type="InterPro" id="IPR035979">
    <property type="entry name" value="RBD_domain_sf"/>
</dbReference>
<dbReference type="InterPro" id="IPR012677">
    <property type="entry name" value="Nucleotide-bd_a/b_plait_sf"/>
</dbReference>
<dbReference type="GO" id="GO:0003723">
    <property type="term" value="F:RNA binding"/>
    <property type="evidence" value="ECO:0007669"/>
    <property type="project" value="UniProtKB-UniRule"/>
</dbReference>
<dbReference type="Gene3D" id="3.30.70.330">
    <property type="match status" value="1"/>
</dbReference>
<sequence>MDDSMDTRCNSAVVSTGANDLKKQVGRCRGRGSDCSHRAFDEFALEEVQTEHVGANNSMTNKVPSRSVDGWLVFVKGLNEEVNDRDVKDKFIDFGRIVYLHLHINRMTGLPMGTAIVEYANFKDAFTAINFLNGTEWLERTISVGWCFLEVMDKQKNKKNQK</sequence>